<reference evidence="7" key="3">
    <citation type="submission" date="2025-09" db="UniProtKB">
        <authorList>
            <consortium name="Ensembl"/>
        </authorList>
    </citation>
    <scope>IDENTIFICATION</scope>
</reference>
<comment type="subcellular location">
    <subcellularLocation>
        <location evidence="1">Membrane</location>
    </subcellularLocation>
</comment>
<evidence type="ECO:0000256" key="1">
    <source>
        <dbReference type="ARBA" id="ARBA00004370"/>
    </source>
</evidence>
<gene>
    <name evidence="7" type="primary">LOC115359197</name>
</gene>
<reference evidence="7" key="1">
    <citation type="submission" date="2019-06" db="EMBL/GenBank/DDBJ databases">
        <authorList>
            <consortium name="Wellcome Sanger Institute Data Sharing"/>
        </authorList>
    </citation>
    <scope>NUCLEOTIDE SEQUENCE [LARGE SCALE GENOMIC DNA]</scope>
</reference>
<dbReference type="InterPro" id="IPR017452">
    <property type="entry name" value="GPCR_Rhodpsn_7TM"/>
</dbReference>
<protein>
    <submittedName>
        <fullName evidence="7">Odorant receptor 131-2-like</fullName>
    </submittedName>
</protein>
<evidence type="ECO:0000313" key="7">
    <source>
        <dbReference type="Ensembl" id="ENSMMDP00005010706.1"/>
    </source>
</evidence>
<dbReference type="InterPro" id="IPR052921">
    <property type="entry name" value="GPCR1_Superfamily_Member"/>
</dbReference>
<evidence type="ECO:0000256" key="3">
    <source>
        <dbReference type="ARBA" id="ARBA00022989"/>
    </source>
</evidence>
<evidence type="ECO:0000256" key="5">
    <source>
        <dbReference type="SAM" id="Phobius"/>
    </source>
</evidence>
<dbReference type="GO" id="GO:0005549">
    <property type="term" value="F:odorant binding"/>
    <property type="evidence" value="ECO:0007669"/>
    <property type="project" value="TreeGrafter"/>
</dbReference>
<dbReference type="GeneTree" id="ENSGT00940000161337"/>
<proteinExistence type="predicted"/>
<feature type="transmembrane region" description="Helical" evidence="5">
    <location>
        <begin position="261"/>
        <end position="285"/>
    </location>
</feature>
<dbReference type="Gene3D" id="1.20.1070.10">
    <property type="entry name" value="Rhodopsin 7-helix transmembrane proteins"/>
    <property type="match status" value="1"/>
</dbReference>
<accession>A0A667XNT6</accession>
<dbReference type="GeneID" id="115359197"/>
<feature type="domain" description="G-protein coupled receptors family 1 profile" evidence="6">
    <location>
        <begin position="39"/>
        <end position="283"/>
    </location>
</feature>
<evidence type="ECO:0000256" key="2">
    <source>
        <dbReference type="ARBA" id="ARBA00022692"/>
    </source>
</evidence>
<feature type="transmembrane region" description="Helical" evidence="5">
    <location>
        <begin position="59"/>
        <end position="81"/>
    </location>
</feature>
<dbReference type="GO" id="GO:0004930">
    <property type="term" value="F:G protein-coupled receptor activity"/>
    <property type="evidence" value="ECO:0007669"/>
    <property type="project" value="InterPro"/>
</dbReference>
<dbReference type="InterPro" id="IPR000276">
    <property type="entry name" value="GPCR_Rhodpsn"/>
</dbReference>
<dbReference type="CDD" id="cd00637">
    <property type="entry name" value="7tm_classA_rhodopsin-like"/>
    <property type="match status" value="1"/>
</dbReference>
<feature type="transmembrane region" description="Helical" evidence="5">
    <location>
        <begin position="26"/>
        <end position="47"/>
    </location>
</feature>
<feature type="transmembrane region" description="Helical" evidence="5">
    <location>
        <begin position="230"/>
        <end position="249"/>
    </location>
</feature>
<keyword evidence="4 5" id="KW-0472">Membrane</keyword>
<dbReference type="PANTHER" id="PTHR26451">
    <property type="entry name" value="G_PROTEIN_RECEP_F1_2 DOMAIN-CONTAINING PROTEIN"/>
    <property type="match status" value="1"/>
</dbReference>
<dbReference type="Proteomes" id="UP000472263">
    <property type="component" value="Chromosome 5"/>
</dbReference>
<keyword evidence="2 5" id="KW-0812">Transmembrane</keyword>
<dbReference type="Ensembl" id="ENSMMDT00005011029.1">
    <property type="protein sequence ID" value="ENSMMDP00005010706.1"/>
    <property type="gene ID" value="ENSMMDG00005005771.1"/>
</dbReference>
<keyword evidence="8" id="KW-1185">Reference proteome</keyword>
<keyword evidence="3 5" id="KW-1133">Transmembrane helix</keyword>
<reference evidence="7" key="2">
    <citation type="submission" date="2025-08" db="UniProtKB">
        <authorList>
            <consortium name="Ensembl"/>
        </authorList>
    </citation>
    <scope>IDENTIFICATION</scope>
</reference>
<dbReference type="PROSITE" id="PS50262">
    <property type="entry name" value="G_PROTEIN_RECEP_F1_2"/>
    <property type="match status" value="1"/>
</dbReference>
<evidence type="ECO:0000259" key="6">
    <source>
        <dbReference type="PROSITE" id="PS50262"/>
    </source>
</evidence>
<dbReference type="SUPFAM" id="SSF81321">
    <property type="entry name" value="Family A G protein-coupled receptor-like"/>
    <property type="match status" value="1"/>
</dbReference>
<dbReference type="AlphaFoldDB" id="A0A667XNT6"/>
<dbReference type="GO" id="GO:0004984">
    <property type="term" value="F:olfactory receptor activity"/>
    <property type="evidence" value="ECO:0007669"/>
    <property type="project" value="TreeGrafter"/>
</dbReference>
<feature type="transmembrane region" description="Helical" evidence="5">
    <location>
        <begin position="87"/>
        <end position="105"/>
    </location>
</feature>
<evidence type="ECO:0000256" key="4">
    <source>
        <dbReference type="ARBA" id="ARBA00023136"/>
    </source>
</evidence>
<feature type="transmembrane region" description="Helical" evidence="5">
    <location>
        <begin position="138"/>
        <end position="162"/>
    </location>
</feature>
<dbReference type="PANTHER" id="PTHR26451:SF998">
    <property type="entry name" value="ODORANT RECEPTOR-RELATED"/>
    <property type="match status" value="1"/>
</dbReference>
<dbReference type="RefSeq" id="XP_029907407.1">
    <property type="nucleotide sequence ID" value="XM_030051547.1"/>
</dbReference>
<dbReference type="FunFam" id="1.20.1070.10:FF:000096">
    <property type="entry name" value="Odorant receptor 131-2"/>
    <property type="match status" value="1"/>
</dbReference>
<sequence length="311" mass="35690">MNFSSISNVTAVVRKPESFHTAVTKIVVTVALFISINYINGTLVHTFNRHQILHMNPRYILFIHLVVNDMIQLTAAVILFVYTYVFYTINVSLCCLLLISAVLTTQNTPLNLASMAAECYIAICLPLQHSKLCTAKRIYVTIGLMWLISAISVLPDLFVLLATEPLEYFYSRIVCLRHILFQNTALHEKNNLSNIVLLVIVWVFLVYTYLRILFAAKAADGDAKKARNTILLHGFQLLLCMLTYISPLLKQALRYWFPKHGNLLFVCYIIIQILPRLISPIVYGIRDQTFRRYLKRYLLCTVQKNKHKTAS</sequence>
<feature type="transmembrane region" description="Helical" evidence="5">
    <location>
        <begin position="192"/>
        <end position="210"/>
    </location>
</feature>
<name>A0A667XNT6_9TELE</name>
<organism evidence="7 8">
    <name type="scientific">Myripristis murdjan</name>
    <name type="common">pinecone soldierfish</name>
    <dbReference type="NCBI Taxonomy" id="586833"/>
    <lineage>
        <taxon>Eukaryota</taxon>
        <taxon>Metazoa</taxon>
        <taxon>Chordata</taxon>
        <taxon>Craniata</taxon>
        <taxon>Vertebrata</taxon>
        <taxon>Euteleostomi</taxon>
        <taxon>Actinopterygii</taxon>
        <taxon>Neopterygii</taxon>
        <taxon>Teleostei</taxon>
        <taxon>Neoteleostei</taxon>
        <taxon>Acanthomorphata</taxon>
        <taxon>Holocentriformes</taxon>
        <taxon>Holocentridae</taxon>
        <taxon>Myripristis</taxon>
    </lineage>
</organism>
<dbReference type="Pfam" id="PF00001">
    <property type="entry name" value="7tm_1"/>
    <property type="match status" value="1"/>
</dbReference>
<dbReference type="InParanoid" id="A0A667XNT6"/>
<dbReference type="GO" id="GO:0016020">
    <property type="term" value="C:membrane"/>
    <property type="evidence" value="ECO:0007669"/>
    <property type="project" value="UniProtKB-SubCell"/>
</dbReference>
<dbReference type="OrthoDB" id="8937503at2759"/>
<evidence type="ECO:0000313" key="8">
    <source>
        <dbReference type="Proteomes" id="UP000472263"/>
    </source>
</evidence>
<dbReference type="PRINTS" id="PR00237">
    <property type="entry name" value="GPCRRHODOPSN"/>
</dbReference>